<dbReference type="EMBL" id="MBJH01000004">
    <property type="protein sequence ID" value="PDX39288.1"/>
    <property type="molecule type" value="Genomic_DNA"/>
</dbReference>
<name>A0A024BZQ4_HELPX</name>
<evidence type="ECO:0000313" key="22">
    <source>
        <dbReference type="EMBL" id="STO82833.1"/>
    </source>
</evidence>
<gene>
    <name evidence="11 20" type="primary">apt</name>
    <name evidence="14" type="ORF">B0X56_05350</name>
    <name evidence="15" type="ORF">BB413_00055</name>
    <name evidence="16" type="ORF">BB468_04705</name>
    <name evidence="18" type="ORF">C2R72_02120</name>
    <name evidence="17" type="ORF">C2R92_04125</name>
    <name evidence="21" type="ORF">EC574_04145</name>
    <name evidence="20" type="ORF">ECC12_02015</name>
    <name evidence="23" type="ORF">EGM89_00530</name>
    <name evidence="19" type="ORF">EGV97_06195</name>
    <name evidence="22" type="ORF">NCTC13338_00954</name>
    <name evidence="13" type="ORF">RGC63_03085</name>
</gene>
<reference evidence="30 31" key="5">
    <citation type="submission" date="2018-10" db="EMBL/GenBank/DDBJ databases">
        <title>Genetic determinants and prediction of antibiotic resistance phenotypes in Helicobacter pylori.</title>
        <authorList>
            <person name="Wagner K."/>
        </authorList>
    </citation>
    <scope>NUCLEOTIDE SEQUENCE [LARGE SCALE GENOMIC DNA]</scope>
    <source>
        <strain evidence="21 30">ZH117</strain>
        <strain evidence="20 31">ZH15</strain>
    </source>
</reference>
<dbReference type="FunFam" id="3.40.50.2020:FF:000021">
    <property type="entry name" value="Adenine phosphoribosyltransferase"/>
    <property type="match status" value="1"/>
</dbReference>
<dbReference type="InterPro" id="IPR050054">
    <property type="entry name" value="UPRTase/APRTase"/>
</dbReference>
<evidence type="ECO:0000313" key="18">
    <source>
        <dbReference type="EMBL" id="PUD80664.1"/>
    </source>
</evidence>
<dbReference type="InterPro" id="IPR005764">
    <property type="entry name" value="Ade_phspho_trans"/>
</dbReference>
<evidence type="ECO:0000313" key="23">
    <source>
        <dbReference type="EMBL" id="TLR86224.1"/>
    </source>
</evidence>
<dbReference type="GO" id="GO:0044209">
    <property type="term" value="P:AMP salvage"/>
    <property type="evidence" value="ECO:0007669"/>
    <property type="project" value="UniProtKB-UniRule"/>
</dbReference>
<dbReference type="EMBL" id="JAXMRN010000008">
    <property type="protein sequence ID" value="MDZ7550690.1"/>
    <property type="molecule type" value="Genomic_DNA"/>
</dbReference>
<evidence type="ECO:0000256" key="11">
    <source>
        <dbReference type="HAMAP-Rule" id="MF_00004"/>
    </source>
</evidence>
<dbReference type="Proteomes" id="UP000306692">
    <property type="component" value="Unassembled WGS sequence"/>
</dbReference>
<dbReference type="PANTHER" id="PTHR32315">
    <property type="entry name" value="ADENINE PHOSPHORIBOSYLTRANSFERASE"/>
    <property type="match status" value="1"/>
</dbReference>
<reference evidence="24 25" key="2">
    <citation type="journal article" date="2017" name="Gut Pathog.">
        <title>Phylogenomics of Colombian Helicobacter pylori isolates.</title>
        <authorList>
            <person name="Gutierrez-Escobar A.J."/>
            <person name="Trujillo E."/>
            <person name="Acevedo O."/>
            <person name="Bravo M.M."/>
        </authorList>
    </citation>
    <scope>NUCLEOTIDE SEQUENCE [LARGE SCALE GENOMIC DNA]</scope>
    <source>
        <strain evidence="16 25">2021</strain>
        <strain evidence="15 24">22346</strain>
    </source>
</reference>
<dbReference type="InterPro" id="IPR029057">
    <property type="entry name" value="PRTase-like"/>
</dbReference>
<dbReference type="Proteomes" id="UP000220275">
    <property type="component" value="Unassembled WGS sequence"/>
</dbReference>
<evidence type="ECO:0000313" key="15">
    <source>
        <dbReference type="EMBL" id="PDX18732.1"/>
    </source>
</evidence>
<dbReference type="AlphaFoldDB" id="A0A024BZQ4"/>
<dbReference type="EC" id="2.4.2.7" evidence="6 11"/>
<evidence type="ECO:0000313" key="16">
    <source>
        <dbReference type="EMBL" id="PDX39288.1"/>
    </source>
</evidence>
<reference evidence="22 28" key="4">
    <citation type="submission" date="2018-06" db="EMBL/GenBank/DDBJ databases">
        <authorList>
            <consortium name="Pathogen Informatics"/>
            <person name="Doyle S."/>
        </authorList>
    </citation>
    <scope>NUCLEOTIDE SEQUENCE [LARGE SCALE GENOMIC DNA]</scope>
    <source>
        <strain evidence="22 28">NCTC13338</strain>
    </source>
</reference>
<comment type="subcellular location">
    <subcellularLocation>
        <location evidence="3 11">Cytoplasm</location>
    </subcellularLocation>
</comment>
<comment type="pathway">
    <text evidence="4 11">Purine metabolism; AMP biosynthesis via salvage pathway; AMP from adenine: step 1/1.</text>
</comment>
<evidence type="ECO:0000313" key="13">
    <source>
        <dbReference type="EMBL" id="MDZ7550690.1"/>
    </source>
</evidence>
<evidence type="ECO:0000313" key="29">
    <source>
        <dbReference type="Proteomes" id="UP000276972"/>
    </source>
</evidence>
<dbReference type="eggNOG" id="COG0503">
    <property type="taxonomic scope" value="Bacteria"/>
</dbReference>
<evidence type="ECO:0000313" key="31">
    <source>
        <dbReference type="Proteomes" id="UP000288766"/>
    </source>
</evidence>
<reference evidence="23 32" key="6">
    <citation type="submission" date="2018-11" db="EMBL/GenBank/DDBJ databases">
        <title>The project aimed at sequencing of H. pylori N6 laboratory stock and two of its isogenic mutants deficient in activity of a serine protease HtrA in order to find the possible suppressor mutations.</title>
        <authorList>
            <person name="Strapagiel D."/>
            <person name="Lach J."/>
            <person name="Zarzecka U."/>
            <person name="Backert S."/>
            <person name="Pawlik A."/>
        </authorList>
    </citation>
    <scope>NUCLEOTIDE SEQUENCE [LARGE SCALE GENOMIC DNA]</scope>
    <source>
        <strain evidence="23 32">N6</strain>
    </source>
</reference>
<dbReference type="SUPFAM" id="SSF53271">
    <property type="entry name" value="PRTase-like"/>
    <property type="match status" value="1"/>
</dbReference>
<dbReference type="EMBL" id="RJIC01000004">
    <property type="protein sequence ID" value="RVZ63993.1"/>
    <property type="molecule type" value="Genomic_DNA"/>
</dbReference>
<dbReference type="Gene3D" id="3.40.50.2020">
    <property type="match status" value="1"/>
</dbReference>
<comment type="function">
    <text evidence="2 11">Catalyzes a salvage reaction resulting in the formation of AMP, that is energically less costly than de novo synthesis.</text>
</comment>
<dbReference type="EMBL" id="RJEO01000003">
    <property type="protein sequence ID" value="RVY29961.1"/>
    <property type="molecule type" value="Genomic_DNA"/>
</dbReference>
<accession>A0A024BZQ4</accession>
<evidence type="ECO:0000256" key="5">
    <source>
        <dbReference type="ARBA" id="ARBA00008391"/>
    </source>
</evidence>
<dbReference type="NCBIfam" id="NF002634">
    <property type="entry name" value="PRK02304.1-3"/>
    <property type="match status" value="1"/>
</dbReference>
<dbReference type="Proteomes" id="UP000220405">
    <property type="component" value="Unassembled WGS sequence"/>
</dbReference>
<evidence type="ECO:0000313" key="19">
    <source>
        <dbReference type="EMBL" id="RPF68787.1"/>
    </source>
</evidence>
<evidence type="ECO:0000256" key="6">
    <source>
        <dbReference type="ARBA" id="ARBA00011893"/>
    </source>
</evidence>
<evidence type="ECO:0000313" key="30">
    <source>
        <dbReference type="Proteomes" id="UP000288704"/>
    </source>
</evidence>
<dbReference type="NCBIfam" id="TIGR01090">
    <property type="entry name" value="apt"/>
    <property type="match status" value="1"/>
</dbReference>
<comment type="similarity">
    <text evidence="5 11">Belongs to the purine/pyrimidine phosphoribosyltransferase family.</text>
</comment>
<evidence type="ECO:0000313" key="14">
    <source>
        <dbReference type="EMBL" id="OOQ16356.1"/>
    </source>
</evidence>
<evidence type="ECO:0000313" key="26">
    <source>
        <dbReference type="Proteomes" id="UP000244660"/>
    </source>
</evidence>
<reference evidence="14 33" key="1">
    <citation type="journal article" date="2017" name="Front. Cell. Infect. Microbiol.">
        <title>Whole Genome Sequence and Phylogenetic Analysis Show Helicobacter pylori Strains from Latin America Have Followed a Unique Evolution Pathway.</title>
        <authorList>
            <person name="Munoz-Ramirez Z.Y."/>
            <person name="Mendez-Tenorio A."/>
            <person name="Kato I."/>
            <person name="Bravo M.M."/>
            <person name="Rizzato C."/>
            <person name="Thorell K."/>
            <person name="Torres R.C."/>
            <person name="Aviles-Jimenez F."/>
            <person name="Camorlinga M."/>
            <person name="Canzian F."/>
            <person name="Torres J."/>
        </authorList>
    </citation>
    <scope>NUCLEOTIDE SEQUENCE [LARGE SCALE GENOMIC DNA]</scope>
    <source>
        <strain evidence="14 33">CG22371</strain>
    </source>
</reference>
<protein>
    <recommendedName>
        <fullName evidence="6 11">Adenine phosphoribosyltransferase</fullName>
        <shortName evidence="11">APRT</shortName>
        <ecNumber evidence="6 11">2.4.2.7</ecNumber>
    </recommendedName>
</protein>
<evidence type="ECO:0000256" key="9">
    <source>
        <dbReference type="ARBA" id="ARBA00022679"/>
    </source>
</evidence>
<evidence type="ECO:0000256" key="10">
    <source>
        <dbReference type="ARBA" id="ARBA00022726"/>
    </source>
</evidence>
<dbReference type="Proteomes" id="UP000318633">
    <property type="component" value="Unassembled WGS sequence"/>
</dbReference>
<evidence type="ECO:0000313" key="28">
    <source>
        <dbReference type="Proteomes" id="UP000254543"/>
    </source>
</evidence>
<dbReference type="Proteomes" id="UP000288766">
    <property type="component" value="Unassembled WGS sequence"/>
</dbReference>
<feature type="domain" description="Phosphoribosyltransferase" evidence="12">
    <location>
        <begin position="30"/>
        <end position="156"/>
    </location>
</feature>
<comment type="catalytic activity">
    <reaction evidence="1 11">
        <text>AMP + diphosphate = 5-phospho-alpha-D-ribose 1-diphosphate + adenine</text>
        <dbReference type="Rhea" id="RHEA:16609"/>
        <dbReference type="ChEBI" id="CHEBI:16708"/>
        <dbReference type="ChEBI" id="CHEBI:33019"/>
        <dbReference type="ChEBI" id="CHEBI:58017"/>
        <dbReference type="ChEBI" id="CHEBI:456215"/>
        <dbReference type="EC" id="2.4.2.7"/>
    </reaction>
</comment>
<dbReference type="GO" id="GO:0005737">
    <property type="term" value="C:cytoplasm"/>
    <property type="evidence" value="ECO:0007669"/>
    <property type="project" value="UniProtKB-SubCell"/>
</dbReference>
<evidence type="ECO:0000256" key="1">
    <source>
        <dbReference type="ARBA" id="ARBA00000868"/>
    </source>
</evidence>
<dbReference type="EMBL" id="VAPN01000001">
    <property type="protein sequence ID" value="TLR86224.1"/>
    <property type="molecule type" value="Genomic_DNA"/>
</dbReference>
<evidence type="ECO:0000259" key="12">
    <source>
        <dbReference type="Pfam" id="PF00156"/>
    </source>
</evidence>
<sequence length="179" mass="19815">MNETLKEELLQSIREVKDYPKKGILFKDITTLLNYPKLFNKLIDALKKRYLALNIDFIVGIEARGFILGSALAYALGVGFVPVRKKGKLPAHTLSQSYSLEYGSDSIEIHSDAFRGIKGVRVVLIDDLLATGGTALASLELIKALQAECIEACFLIGLKELPGIQLLEERVKTFCLLEC</sequence>
<dbReference type="EMBL" id="MBIS01000001">
    <property type="protein sequence ID" value="PDX18732.1"/>
    <property type="molecule type" value="Genomic_DNA"/>
</dbReference>
<keyword evidence="10 11" id="KW-0660">Purine salvage</keyword>
<dbReference type="CDD" id="cd06223">
    <property type="entry name" value="PRTases_typeI"/>
    <property type="match status" value="1"/>
</dbReference>
<comment type="subunit">
    <text evidence="11">Homodimer.</text>
</comment>
<evidence type="ECO:0000256" key="8">
    <source>
        <dbReference type="ARBA" id="ARBA00022676"/>
    </source>
</evidence>
<dbReference type="GO" id="GO:0016208">
    <property type="term" value="F:AMP binding"/>
    <property type="evidence" value="ECO:0007669"/>
    <property type="project" value="TreeGrafter"/>
</dbReference>
<dbReference type="EMBL" id="MUPB01000143">
    <property type="protein sequence ID" value="OOQ16356.1"/>
    <property type="molecule type" value="Genomic_DNA"/>
</dbReference>
<dbReference type="HAMAP" id="MF_00004">
    <property type="entry name" value="Aden_phosphoribosyltr"/>
    <property type="match status" value="1"/>
</dbReference>
<dbReference type="EMBL" id="UGHQ01000001">
    <property type="protein sequence ID" value="STO82833.1"/>
    <property type="molecule type" value="Genomic_DNA"/>
</dbReference>
<dbReference type="GO" id="GO:0003999">
    <property type="term" value="F:adenine phosphoribosyltransferase activity"/>
    <property type="evidence" value="ECO:0007669"/>
    <property type="project" value="UniProtKB-UniRule"/>
</dbReference>
<dbReference type="GO" id="GO:0006166">
    <property type="term" value="P:purine ribonucleoside salvage"/>
    <property type="evidence" value="ECO:0007669"/>
    <property type="project" value="UniProtKB-UniRule"/>
</dbReference>
<dbReference type="Pfam" id="PF00156">
    <property type="entry name" value="Pribosyltran"/>
    <property type="match status" value="1"/>
</dbReference>
<evidence type="ECO:0000313" key="27">
    <source>
        <dbReference type="Proteomes" id="UP000244700"/>
    </source>
</evidence>
<evidence type="ECO:0000313" key="25">
    <source>
        <dbReference type="Proteomes" id="UP000220405"/>
    </source>
</evidence>
<evidence type="ECO:0000256" key="7">
    <source>
        <dbReference type="ARBA" id="ARBA00022490"/>
    </source>
</evidence>
<dbReference type="Proteomes" id="UP000288704">
    <property type="component" value="Unassembled WGS sequence"/>
</dbReference>
<evidence type="ECO:0000313" key="21">
    <source>
        <dbReference type="EMBL" id="RVZ63993.1"/>
    </source>
</evidence>
<dbReference type="InterPro" id="IPR000836">
    <property type="entry name" value="PRTase_dom"/>
</dbReference>
<dbReference type="Proteomes" id="UP001294612">
    <property type="component" value="Unassembled WGS sequence"/>
</dbReference>
<dbReference type="EMBL" id="RPFP01000030">
    <property type="protein sequence ID" value="RPF68787.1"/>
    <property type="molecule type" value="Genomic_DNA"/>
</dbReference>
<dbReference type="Proteomes" id="UP000244700">
    <property type="component" value="Unassembled WGS sequence"/>
</dbReference>
<reference evidence="19 29" key="7">
    <citation type="submission" date="2018-11" db="EMBL/GenBank/DDBJ databases">
        <authorList>
            <person name="Gutierrez A.J."/>
            <person name="Bravo M."/>
        </authorList>
    </citation>
    <scope>NUCLEOTIDE SEQUENCE [LARGE SCALE GENOMIC DNA]</scope>
    <source>
        <strain evidence="19 29">22388</strain>
    </source>
</reference>
<dbReference type="NCBIfam" id="NF002636">
    <property type="entry name" value="PRK02304.1-5"/>
    <property type="match status" value="1"/>
</dbReference>
<dbReference type="RefSeq" id="WP_001006106.1">
    <property type="nucleotide sequence ID" value="NZ_AP017633.1"/>
</dbReference>
<evidence type="ECO:0000313" key="32">
    <source>
        <dbReference type="Proteomes" id="UP000306692"/>
    </source>
</evidence>
<reference evidence="26 27" key="3">
    <citation type="submission" date="2018-01" db="EMBL/GenBank/DDBJ databases">
        <title>Helicobacter pylori genome-wide association study shows promise for predicting gastric cancer risk.</title>
        <authorList>
            <person name="Berthenet E."/>
            <person name="Yahara K."/>
            <person name="Thorell K."/>
            <person name="Pascoe B."/>
            <person name="Meric G."/>
            <person name="Mikhail J.M."/>
            <person name="Engstrand L."/>
            <person name="Enroth H."/>
            <person name="Burette A."/>
            <person name="Megraud F."/>
            <person name="Atherton J."/>
            <person name="Smith S."/>
            <person name="Wilkinson T.S."/>
            <person name="Hitchings M.D."/>
            <person name="Falush D."/>
            <person name="Sheppard S.K."/>
        </authorList>
    </citation>
    <scope>NUCLEOTIDE SEQUENCE [LARGE SCALE GENOMIC DNA]</scope>
    <source>
        <strain evidence="17 26">462</strain>
        <strain evidence="18 27">GIL237</strain>
    </source>
</reference>
<dbReference type="OMA" id="QAYDLEY"/>
<dbReference type="Proteomes" id="UP000254543">
    <property type="component" value="Unassembled WGS sequence"/>
</dbReference>
<dbReference type="EMBL" id="QBQT01000121">
    <property type="protein sequence ID" value="PUD80664.1"/>
    <property type="molecule type" value="Genomic_DNA"/>
</dbReference>
<keyword evidence="8 11" id="KW-0328">Glycosyltransferase</keyword>
<proteinExistence type="inferred from homology"/>
<evidence type="ECO:0000256" key="3">
    <source>
        <dbReference type="ARBA" id="ARBA00004496"/>
    </source>
</evidence>
<dbReference type="UniPathway" id="UPA00588">
    <property type="reaction ID" value="UER00646"/>
</dbReference>
<dbReference type="EMBL" id="QBQB01000124">
    <property type="protein sequence ID" value="PUD40284.1"/>
    <property type="molecule type" value="Genomic_DNA"/>
</dbReference>
<keyword evidence="9 11" id="KW-0808">Transferase</keyword>
<organism evidence="20 31">
    <name type="scientific">Helicobacter pylori</name>
    <name type="common">Campylobacter pylori</name>
    <dbReference type="NCBI Taxonomy" id="210"/>
    <lineage>
        <taxon>Bacteria</taxon>
        <taxon>Pseudomonadati</taxon>
        <taxon>Campylobacterota</taxon>
        <taxon>Epsilonproteobacteria</taxon>
        <taxon>Campylobacterales</taxon>
        <taxon>Helicobacteraceae</taxon>
        <taxon>Helicobacter</taxon>
    </lineage>
</organism>
<keyword evidence="7 11" id="KW-0963">Cytoplasm</keyword>
<dbReference type="GO" id="GO:0006168">
    <property type="term" value="P:adenine salvage"/>
    <property type="evidence" value="ECO:0007669"/>
    <property type="project" value="InterPro"/>
</dbReference>
<dbReference type="Proteomes" id="UP000244660">
    <property type="component" value="Unassembled WGS sequence"/>
</dbReference>
<evidence type="ECO:0000256" key="2">
    <source>
        <dbReference type="ARBA" id="ARBA00003968"/>
    </source>
</evidence>
<reference evidence="13" key="8">
    <citation type="submission" date="2023-10" db="EMBL/GenBank/DDBJ databases">
        <title>First insite into the whole-genome sequence variations in clarithromycin resistant Helicobacter pylori clinical isolates in Russia.</title>
        <authorList>
            <person name="Starkova D.A."/>
            <person name="Svarval A.V."/>
            <person name="Polev D.E."/>
            <person name="Saitova A.T."/>
            <person name="Gladyshev N.S."/>
            <person name="Egorova S.A."/>
        </authorList>
    </citation>
    <scope>NUCLEOTIDE SEQUENCE</scope>
    <source>
        <strain evidence="13">HP290</strain>
    </source>
</reference>
<evidence type="ECO:0000313" key="24">
    <source>
        <dbReference type="Proteomes" id="UP000220275"/>
    </source>
</evidence>
<dbReference type="Proteomes" id="UP000276972">
    <property type="component" value="Unassembled WGS sequence"/>
</dbReference>
<evidence type="ECO:0000313" key="17">
    <source>
        <dbReference type="EMBL" id="PUD40284.1"/>
    </source>
</evidence>
<evidence type="ECO:0000313" key="33">
    <source>
        <dbReference type="Proteomes" id="UP000318633"/>
    </source>
</evidence>
<evidence type="ECO:0000313" key="20">
    <source>
        <dbReference type="EMBL" id="RVY29961.1"/>
    </source>
</evidence>
<dbReference type="PANTHER" id="PTHR32315:SF3">
    <property type="entry name" value="ADENINE PHOSPHORIBOSYLTRANSFERASE"/>
    <property type="match status" value="1"/>
</dbReference>
<evidence type="ECO:0000256" key="4">
    <source>
        <dbReference type="ARBA" id="ARBA00004659"/>
    </source>
</evidence>
<dbReference type="GO" id="GO:0002055">
    <property type="term" value="F:adenine binding"/>
    <property type="evidence" value="ECO:0007669"/>
    <property type="project" value="TreeGrafter"/>
</dbReference>